<proteinExistence type="predicted"/>
<dbReference type="EMBL" id="CADCTW010000014">
    <property type="protein sequence ID" value="CAA9297998.1"/>
    <property type="molecule type" value="Genomic_DNA"/>
</dbReference>
<sequence length="399" mass="41583">AERTAGPARLDRAAAGPALAAMAAPSNGVPIVITANPAGLPQGHHFDSLVVRSVADVWNEEYRMYPNVRVYDPRAQVLDTAGYAFPGTMALGPEGQLVISAGRDLVVVDRQTGARTPWVTGLSSRIDGMEFGPDGSLYAADRAQNRVVRVTQGGDAVAVIEGSVPAYDVALLPDGTLFAAMGSSLVRLGRNGVLTTVLTTTRSIFTYGIVYNPVDGWLYYTASGTLRRFHPSTGADELRGSLPSTSGSVLLNLVAGRGGQLYGAENHTFGSVLVLDTSATLISRLWQPSVGWGLALDEGKLFGSGFLPNYMVWSLPVSDGPAGPSAVLRGDPSGDGAVTAQDALGVLSFVVGKPLPAGWSLDLPADADCNGEVNSVDALIILSRVVGKDVSQFCVGTVR</sequence>
<reference evidence="1" key="1">
    <citation type="submission" date="2020-02" db="EMBL/GenBank/DDBJ databases">
        <authorList>
            <person name="Meier V. D."/>
        </authorList>
    </citation>
    <scope>NUCLEOTIDE SEQUENCE</scope>
    <source>
        <strain evidence="1">AVDCRST_MAG68</strain>
    </source>
</reference>
<name>A0A6J4K7P8_9BACT</name>
<dbReference type="InterPro" id="IPR036439">
    <property type="entry name" value="Dockerin_dom_sf"/>
</dbReference>
<evidence type="ECO:0000313" key="1">
    <source>
        <dbReference type="EMBL" id="CAA9297998.1"/>
    </source>
</evidence>
<gene>
    <name evidence="1" type="ORF">AVDCRST_MAG68-158</name>
</gene>
<dbReference type="SUPFAM" id="SSF63446">
    <property type="entry name" value="Type I dockerin domain"/>
    <property type="match status" value="1"/>
</dbReference>
<evidence type="ECO:0008006" key="2">
    <source>
        <dbReference type="Google" id="ProtNLM"/>
    </source>
</evidence>
<dbReference type="InterPro" id="IPR011042">
    <property type="entry name" value="6-blade_b-propeller_TolB-like"/>
</dbReference>
<protein>
    <recommendedName>
        <fullName evidence="2">Dockerin domain-containing protein</fullName>
    </recommendedName>
</protein>
<feature type="non-terminal residue" evidence="1">
    <location>
        <position position="1"/>
    </location>
</feature>
<dbReference type="SUPFAM" id="SSF63829">
    <property type="entry name" value="Calcium-dependent phosphotriesterase"/>
    <property type="match status" value="1"/>
</dbReference>
<dbReference type="Gene3D" id="2.120.10.30">
    <property type="entry name" value="TolB, C-terminal domain"/>
    <property type="match status" value="1"/>
</dbReference>
<accession>A0A6J4K7P8</accession>
<dbReference type="GO" id="GO:0000272">
    <property type="term" value="P:polysaccharide catabolic process"/>
    <property type="evidence" value="ECO:0007669"/>
    <property type="project" value="InterPro"/>
</dbReference>
<dbReference type="AlphaFoldDB" id="A0A6J4K7P8"/>
<dbReference type="Gene3D" id="1.10.1330.10">
    <property type="entry name" value="Dockerin domain"/>
    <property type="match status" value="1"/>
</dbReference>
<organism evidence="1">
    <name type="scientific">uncultured Gemmatimonadota bacterium</name>
    <dbReference type="NCBI Taxonomy" id="203437"/>
    <lineage>
        <taxon>Bacteria</taxon>
        <taxon>Pseudomonadati</taxon>
        <taxon>Gemmatimonadota</taxon>
        <taxon>environmental samples</taxon>
    </lineage>
</organism>